<evidence type="ECO:0000259" key="1">
    <source>
        <dbReference type="Pfam" id="PF02771"/>
    </source>
</evidence>
<dbReference type="SUPFAM" id="SSF56645">
    <property type="entry name" value="Acyl-CoA dehydrogenase NM domain-like"/>
    <property type="match status" value="1"/>
</dbReference>
<dbReference type="GO" id="GO:0050660">
    <property type="term" value="F:flavin adenine dinucleotide binding"/>
    <property type="evidence" value="ECO:0007669"/>
    <property type="project" value="InterPro"/>
</dbReference>
<dbReference type="EMBL" id="POUD01000677">
    <property type="protein sequence ID" value="PZF98473.1"/>
    <property type="molecule type" value="Genomic_DNA"/>
</dbReference>
<comment type="caution">
    <text evidence="2">The sequence shown here is derived from an EMBL/GenBank/DDBJ whole genome shotgun (WGS) entry which is preliminary data.</text>
</comment>
<gene>
    <name evidence="2" type="ORF">C1J01_48600</name>
</gene>
<evidence type="ECO:0000313" key="3">
    <source>
        <dbReference type="Proteomes" id="UP000249304"/>
    </source>
</evidence>
<reference evidence="2 3" key="1">
    <citation type="submission" date="2018-01" db="EMBL/GenBank/DDBJ databases">
        <title>Draft genome sequence of Nonomuraea sp. KC333.</title>
        <authorList>
            <person name="Sahin N."/>
            <person name="Saygin H."/>
            <person name="Ay H."/>
        </authorList>
    </citation>
    <scope>NUCLEOTIDE SEQUENCE [LARGE SCALE GENOMIC DNA]</scope>
    <source>
        <strain evidence="2 3">KC333</strain>
    </source>
</reference>
<dbReference type="Proteomes" id="UP000249304">
    <property type="component" value="Unassembled WGS sequence"/>
</dbReference>
<dbReference type="Gene3D" id="1.10.540.10">
    <property type="entry name" value="Acyl-CoA dehydrogenase/oxidase, N-terminal domain"/>
    <property type="match status" value="1"/>
</dbReference>
<keyword evidence="3" id="KW-1185">Reference proteome</keyword>
<dbReference type="Pfam" id="PF02771">
    <property type="entry name" value="Acyl-CoA_dh_N"/>
    <property type="match status" value="1"/>
</dbReference>
<dbReference type="InterPro" id="IPR037069">
    <property type="entry name" value="AcylCoA_DH/ox_N_sf"/>
</dbReference>
<evidence type="ECO:0000313" key="2">
    <source>
        <dbReference type="EMBL" id="PZF98473.1"/>
    </source>
</evidence>
<accession>A0A2W2E0H5</accession>
<dbReference type="AlphaFoldDB" id="A0A2W2E0H5"/>
<organism evidence="2 3">
    <name type="scientific">Nonomuraea aridisoli</name>
    <dbReference type="NCBI Taxonomy" id="2070368"/>
    <lineage>
        <taxon>Bacteria</taxon>
        <taxon>Bacillati</taxon>
        <taxon>Actinomycetota</taxon>
        <taxon>Actinomycetes</taxon>
        <taxon>Streptosporangiales</taxon>
        <taxon>Streptosporangiaceae</taxon>
        <taxon>Nonomuraea</taxon>
    </lineage>
</organism>
<dbReference type="InterPro" id="IPR013786">
    <property type="entry name" value="AcylCoA_DH/ox_N"/>
</dbReference>
<proteinExistence type="predicted"/>
<protein>
    <submittedName>
        <fullName evidence="2">Acyl-CoA dehydrogenase</fullName>
    </submittedName>
</protein>
<dbReference type="InterPro" id="IPR009100">
    <property type="entry name" value="AcylCoA_DH/oxidase_NM_dom_sf"/>
</dbReference>
<dbReference type="RefSeq" id="WP_146616082.1">
    <property type="nucleotide sequence ID" value="NZ_POUD01000677.1"/>
</dbReference>
<name>A0A2W2E0H5_9ACTN</name>
<sequence length="124" mass="12921">MDFDISEEQRSFAEHSREFFTEHAGPERARALLDGSCEIAPGRKLLAELGFSSLTIPEEAGGIGAALLDLALVAEQAGRQLAGPSLASAARAAVLLEGDTERLRAISAGTMSVAVLDGSPSRQA</sequence>
<dbReference type="GO" id="GO:0016627">
    <property type="term" value="F:oxidoreductase activity, acting on the CH-CH group of donors"/>
    <property type="evidence" value="ECO:0007669"/>
    <property type="project" value="InterPro"/>
</dbReference>
<feature type="domain" description="Acyl-CoA dehydrogenase/oxidase N-terminal" evidence="1">
    <location>
        <begin position="6"/>
        <end position="89"/>
    </location>
</feature>
<feature type="non-terminal residue" evidence="2">
    <location>
        <position position="124"/>
    </location>
</feature>